<evidence type="ECO:0000313" key="10">
    <source>
        <dbReference type="EMBL" id="KAA8885633.1"/>
    </source>
</evidence>
<feature type="domain" description="Ketosynthase family 3 (KS3)" evidence="9">
    <location>
        <begin position="33"/>
        <end position="459"/>
    </location>
</feature>
<evidence type="ECO:0000259" key="8">
    <source>
        <dbReference type="PROSITE" id="PS50075"/>
    </source>
</evidence>
<dbReference type="CDD" id="cd00833">
    <property type="entry name" value="PKS"/>
    <property type="match status" value="1"/>
</dbReference>
<keyword evidence="7 10" id="KW-0012">Acyltransferase</keyword>
<reference evidence="10 11" key="1">
    <citation type="submission" date="2019-09" db="EMBL/GenBank/DDBJ databases">
        <authorList>
            <person name="Wang X."/>
        </authorList>
    </citation>
    <scope>NUCLEOTIDE SEQUENCE [LARGE SCALE GENOMIC DNA]</scope>
    <source>
        <strain evidence="10 11">CICC 11023</strain>
    </source>
</reference>
<dbReference type="InterPro" id="IPR009081">
    <property type="entry name" value="PP-bd_ACP"/>
</dbReference>
<dbReference type="Gene3D" id="3.40.47.10">
    <property type="match status" value="1"/>
</dbReference>
<name>A0A5N0E9M4_9NOCA</name>
<dbReference type="SUPFAM" id="SSF52151">
    <property type="entry name" value="FabD/lysophospholipase-like"/>
    <property type="match status" value="1"/>
</dbReference>
<dbReference type="Pfam" id="PF08990">
    <property type="entry name" value="Docking"/>
    <property type="match status" value="1"/>
</dbReference>
<sequence>MADEAELRRYLKKAARELYETQQRLRELEAKSSEPVAIIGMSCRFAGGVRSPEDLWDCVIAGRDLVAEFPADRGWDLDSIFAADPDTFAESAAGRGAFLERPGEFDAGFFGISPREALAIDPQQRQVLEVAWETVERARIDPAELRGSDTGVFVGMTGQGYGFGAPTGMGDAESYLVTGNISAMASGRLAYFLGLHGPAVTLDTTCSSSLVALHQAVQSLRSGQTSMALVGGVTVMATHLTFAMFARQRALAADGRCKAFAAGADGTAWGEGIGMVLVERLSDAERLGHPVLAVVRGAAVNSDGASNGLTAPNGLAQQRVIAAALADARLRPDQIDLVEGHGTGTVLGDPIEVQALHATYGKQRPADRPLWLGSVKSNVAHTQSAAGVAGLIKAVEAIRHGVVPPTLHVDEPTRHADWSPGTIRLATRACPWPEHEGPRRAGVSSFGMSGTNAHVILEQHVRPEPEPDAGTAEPAAPVAWVLSGKSAGALAGQATRLHAALTADPDLSPTAVGYSLATTRTVFDHRAVVVGRTRIELVDPLTDLSASSSVIRTHTRGAGKTAMMLPGQGSQWIGMGSQLYREFPVYAAAFDDVCASFAPLLDRPLRQVVFVPGEEHLLDRTDYTQPALFAVEVALFRLLESWGLRPDFVIGHSIGELAAAHVAGVFALPDAATVVAARGRLMQQLPPGVMVSLRARHDEVLESLAGLESDVAVAACNGPNATVISGDEAAVLTVARQWRDRGRRVKRLRADRAFHSPHLDGVLAEFGQVVASVPRGAASIPVISNVTGAPVSADDLRSVDYWLRQAREPVRFVDGLRQLLTAGVTTLIEVGPGTVLSDMSYECIDDARCVAIPALRSATGEADGLVKAVAGVWVRGIPVNWGAMFADTRTVDLPTYAFQRRNYWIDTTLARESAAATAAFGTAPIPDSSDPSTVSMSPVQERLSALPAGEWPDVLLDVVTAQLREIVVDLLDAEIDLDASVLDLGLTSLSVLEFRSRLNVAAGITVSVEDLLRNPTPRAVAALLAAAVRLPDRPESTVLAV</sequence>
<organism evidence="10 11">
    <name type="scientific">Nocardia colli</name>
    <dbReference type="NCBI Taxonomy" id="2545717"/>
    <lineage>
        <taxon>Bacteria</taxon>
        <taxon>Bacillati</taxon>
        <taxon>Actinomycetota</taxon>
        <taxon>Actinomycetes</taxon>
        <taxon>Mycobacteriales</taxon>
        <taxon>Nocardiaceae</taxon>
        <taxon>Nocardia</taxon>
    </lineage>
</organism>
<keyword evidence="6" id="KW-0511">Multifunctional enzyme</keyword>
<dbReference type="PROSITE" id="PS52004">
    <property type="entry name" value="KS3_2"/>
    <property type="match status" value="1"/>
</dbReference>
<dbReference type="InterPro" id="IPR050091">
    <property type="entry name" value="PKS_NRPS_Biosynth_Enz"/>
</dbReference>
<keyword evidence="3" id="KW-0597">Phosphoprotein</keyword>
<dbReference type="Pfam" id="PF00550">
    <property type="entry name" value="PP-binding"/>
    <property type="match status" value="1"/>
</dbReference>
<dbReference type="Gene3D" id="3.40.366.10">
    <property type="entry name" value="Malonyl-Coenzyme A Acyl Carrier Protein, domain 2"/>
    <property type="match status" value="1"/>
</dbReference>
<dbReference type="SMART" id="SM00823">
    <property type="entry name" value="PKS_PP"/>
    <property type="match status" value="1"/>
</dbReference>
<dbReference type="InterPro" id="IPR016036">
    <property type="entry name" value="Malonyl_transacylase_ACP-bd"/>
</dbReference>
<dbReference type="InterPro" id="IPR016035">
    <property type="entry name" value="Acyl_Trfase/lysoPLipase"/>
</dbReference>
<dbReference type="InterPro" id="IPR032821">
    <property type="entry name" value="PKS_assoc"/>
</dbReference>
<dbReference type="InterPro" id="IPR014043">
    <property type="entry name" value="Acyl_transferase_dom"/>
</dbReference>
<dbReference type="GO" id="GO:0004312">
    <property type="term" value="F:fatty acid synthase activity"/>
    <property type="evidence" value="ECO:0007669"/>
    <property type="project" value="TreeGrafter"/>
</dbReference>
<dbReference type="SMART" id="SM00827">
    <property type="entry name" value="PKS_AT"/>
    <property type="match status" value="1"/>
</dbReference>
<dbReference type="EMBL" id="VXLC01000015">
    <property type="protein sequence ID" value="KAA8885633.1"/>
    <property type="molecule type" value="Genomic_DNA"/>
</dbReference>
<evidence type="ECO:0000256" key="4">
    <source>
        <dbReference type="ARBA" id="ARBA00022679"/>
    </source>
</evidence>
<evidence type="ECO:0000256" key="3">
    <source>
        <dbReference type="ARBA" id="ARBA00022553"/>
    </source>
</evidence>
<keyword evidence="2" id="KW-0596">Phosphopantetheine</keyword>
<dbReference type="InterPro" id="IPR016039">
    <property type="entry name" value="Thiolase-like"/>
</dbReference>
<keyword evidence="4 10" id="KW-0808">Transferase</keyword>
<dbReference type="GO" id="GO:0031177">
    <property type="term" value="F:phosphopantetheine binding"/>
    <property type="evidence" value="ECO:0007669"/>
    <property type="project" value="InterPro"/>
</dbReference>
<dbReference type="InterPro" id="IPR015083">
    <property type="entry name" value="NorB/c/GfsB-D-like_docking"/>
</dbReference>
<dbReference type="GO" id="GO:0006633">
    <property type="term" value="P:fatty acid biosynthetic process"/>
    <property type="evidence" value="ECO:0007669"/>
    <property type="project" value="TreeGrafter"/>
</dbReference>
<dbReference type="InterPro" id="IPR020841">
    <property type="entry name" value="PKS_Beta-ketoAc_synthase_dom"/>
</dbReference>
<dbReference type="Proteomes" id="UP000323876">
    <property type="component" value="Unassembled WGS sequence"/>
</dbReference>
<dbReference type="SUPFAM" id="SSF53901">
    <property type="entry name" value="Thiolase-like"/>
    <property type="match status" value="1"/>
</dbReference>
<dbReference type="Gene3D" id="1.10.1200.10">
    <property type="entry name" value="ACP-like"/>
    <property type="match status" value="1"/>
</dbReference>
<evidence type="ECO:0000256" key="2">
    <source>
        <dbReference type="ARBA" id="ARBA00022450"/>
    </source>
</evidence>
<evidence type="ECO:0000259" key="9">
    <source>
        <dbReference type="PROSITE" id="PS52004"/>
    </source>
</evidence>
<dbReference type="InterPro" id="IPR036736">
    <property type="entry name" value="ACP-like_sf"/>
</dbReference>
<evidence type="ECO:0000256" key="1">
    <source>
        <dbReference type="ARBA" id="ARBA00001957"/>
    </source>
</evidence>
<proteinExistence type="predicted"/>
<dbReference type="GO" id="GO:0033068">
    <property type="term" value="P:macrolide biosynthetic process"/>
    <property type="evidence" value="ECO:0007669"/>
    <property type="project" value="UniProtKB-ARBA"/>
</dbReference>
<dbReference type="Pfam" id="PF00109">
    <property type="entry name" value="ketoacyl-synt"/>
    <property type="match status" value="1"/>
</dbReference>
<comment type="cofactor">
    <cofactor evidence="1">
        <name>pantetheine 4'-phosphate</name>
        <dbReference type="ChEBI" id="CHEBI:47942"/>
    </cofactor>
</comment>
<evidence type="ECO:0000256" key="6">
    <source>
        <dbReference type="ARBA" id="ARBA00023268"/>
    </source>
</evidence>
<keyword evidence="11" id="KW-1185">Reference proteome</keyword>
<dbReference type="InterPro" id="IPR014031">
    <property type="entry name" value="Ketoacyl_synth_C"/>
</dbReference>
<dbReference type="FunFam" id="3.40.47.10:FF:000019">
    <property type="entry name" value="Polyketide synthase type I"/>
    <property type="match status" value="1"/>
</dbReference>
<dbReference type="Pfam" id="PF16197">
    <property type="entry name" value="KAsynt_C_assoc"/>
    <property type="match status" value="1"/>
</dbReference>
<dbReference type="AlphaFoldDB" id="A0A5N0E9M4"/>
<protein>
    <submittedName>
        <fullName evidence="10">Acyltransferase domain-containing protein</fullName>
    </submittedName>
</protein>
<dbReference type="RefSeq" id="WP_150405191.1">
    <property type="nucleotide sequence ID" value="NZ_VXLC01000015.1"/>
</dbReference>
<dbReference type="InterPro" id="IPR020806">
    <property type="entry name" value="PKS_PP-bd"/>
</dbReference>
<dbReference type="PANTHER" id="PTHR43775">
    <property type="entry name" value="FATTY ACID SYNTHASE"/>
    <property type="match status" value="1"/>
</dbReference>
<dbReference type="PANTHER" id="PTHR43775:SF51">
    <property type="entry name" value="INACTIVE PHENOLPHTHIOCEROL SYNTHESIS POLYKETIDE SYNTHASE TYPE I PKS1-RELATED"/>
    <property type="match status" value="1"/>
</dbReference>
<gene>
    <name evidence="10" type="ORF">F3087_28800</name>
</gene>
<dbReference type="OrthoDB" id="9778690at2"/>
<dbReference type="Pfam" id="PF00698">
    <property type="entry name" value="Acyl_transf_1"/>
    <property type="match status" value="1"/>
</dbReference>
<dbReference type="InterPro" id="IPR001227">
    <property type="entry name" value="Ac_transferase_dom_sf"/>
</dbReference>
<dbReference type="SUPFAM" id="SSF47336">
    <property type="entry name" value="ACP-like"/>
    <property type="match status" value="1"/>
</dbReference>
<evidence type="ECO:0000256" key="5">
    <source>
        <dbReference type="ARBA" id="ARBA00023194"/>
    </source>
</evidence>
<accession>A0A5N0E9M4</accession>
<comment type="caution">
    <text evidence="10">The sequence shown here is derived from an EMBL/GenBank/DDBJ whole genome shotgun (WGS) entry which is preliminary data.</text>
</comment>
<keyword evidence="5" id="KW-0045">Antibiotic biosynthesis</keyword>
<dbReference type="PROSITE" id="PS50075">
    <property type="entry name" value="CARRIER"/>
    <property type="match status" value="1"/>
</dbReference>
<dbReference type="SUPFAM" id="SSF55048">
    <property type="entry name" value="Probable ACP-binding domain of malonyl-CoA ACP transacylase"/>
    <property type="match status" value="1"/>
</dbReference>
<dbReference type="SMART" id="SM00825">
    <property type="entry name" value="PKS_KS"/>
    <property type="match status" value="1"/>
</dbReference>
<evidence type="ECO:0000256" key="7">
    <source>
        <dbReference type="ARBA" id="ARBA00023315"/>
    </source>
</evidence>
<dbReference type="InterPro" id="IPR014030">
    <property type="entry name" value="Ketoacyl_synth_N"/>
</dbReference>
<feature type="domain" description="Carrier" evidence="8">
    <location>
        <begin position="949"/>
        <end position="1028"/>
    </location>
</feature>
<dbReference type="Gene3D" id="3.30.70.3290">
    <property type="match status" value="1"/>
</dbReference>
<evidence type="ECO:0000313" key="11">
    <source>
        <dbReference type="Proteomes" id="UP000323876"/>
    </source>
</evidence>
<dbReference type="Pfam" id="PF02801">
    <property type="entry name" value="Ketoacyl-synt_C"/>
    <property type="match status" value="1"/>
</dbReference>